<dbReference type="Proteomes" id="UP000479190">
    <property type="component" value="Unassembled WGS sequence"/>
</dbReference>
<organism evidence="1 2">
    <name type="scientific">Trichogramma brassicae</name>
    <dbReference type="NCBI Taxonomy" id="86971"/>
    <lineage>
        <taxon>Eukaryota</taxon>
        <taxon>Metazoa</taxon>
        <taxon>Ecdysozoa</taxon>
        <taxon>Arthropoda</taxon>
        <taxon>Hexapoda</taxon>
        <taxon>Insecta</taxon>
        <taxon>Pterygota</taxon>
        <taxon>Neoptera</taxon>
        <taxon>Endopterygota</taxon>
        <taxon>Hymenoptera</taxon>
        <taxon>Apocrita</taxon>
        <taxon>Proctotrupomorpha</taxon>
        <taxon>Chalcidoidea</taxon>
        <taxon>Trichogrammatidae</taxon>
        <taxon>Trichogramma</taxon>
    </lineage>
</organism>
<gene>
    <name evidence="1" type="ORF">TBRA_LOCUS2724</name>
</gene>
<evidence type="ECO:0000313" key="2">
    <source>
        <dbReference type="Proteomes" id="UP000479190"/>
    </source>
</evidence>
<protein>
    <submittedName>
        <fullName evidence="1">Uncharacterized protein</fullName>
    </submittedName>
</protein>
<name>A0A6H5I2Y4_9HYME</name>
<keyword evidence="2" id="KW-1185">Reference proteome</keyword>
<reference evidence="1 2" key="1">
    <citation type="submission" date="2020-02" db="EMBL/GenBank/DDBJ databases">
        <authorList>
            <person name="Ferguson B K."/>
        </authorList>
    </citation>
    <scope>NUCLEOTIDE SEQUENCE [LARGE SCALE GENOMIC DNA]</scope>
</reference>
<dbReference type="AlphaFoldDB" id="A0A6H5I2Y4"/>
<sequence length="115" mass="13842">MRASTRRAEAIHRRACLRVISGRPHLSYEATYVLASILPLALLVDERSWLYQRRHEDARAEERQETLKRSQSQWDRSPKERWTHRLIPNIRLWIERKHGEVDYHLTQLLTGHGYF</sequence>
<dbReference type="OrthoDB" id="7700848at2759"/>
<proteinExistence type="predicted"/>
<accession>A0A6H5I2Y4</accession>
<evidence type="ECO:0000313" key="1">
    <source>
        <dbReference type="EMBL" id="CAB0030729.1"/>
    </source>
</evidence>
<dbReference type="EMBL" id="CADCXV010000524">
    <property type="protein sequence ID" value="CAB0030729.1"/>
    <property type="molecule type" value="Genomic_DNA"/>
</dbReference>